<feature type="compositionally biased region" description="Low complexity" evidence="1">
    <location>
        <begin position="118"/>
        <end position="138"/>
    </location>
</feature>
<evidence type="ECO:0000313" key="2">
    <source>
        <dbReference type="EMBL" id="GMH04042.1"/>
    </source>
</evidence>
<reference evidence="2" key="1">
    <citation type="submission" date="2023-05" db="EMBL/GenBank/DDBJ databases">
        <title>Nepenthes gracilis genome sequencing.</title>
        <authorList>
            <person name="Fukushima K."/>
        </authorList>
    </citation>
    <scope>NUCLEOTIDE SEQUENCE</scope>
    <source>
        <strain evidence="2">SING2019-196</strain>
    </source>
</reference>
<evidence type="ECO:0000313" key="3">
    <source>
        <dbReference type="Proteomes" id="UP001279734"/>
    </source>
</evidence>
<dbReference type="EMBL" id="BSYO01000004">
    <property type="protein sequence ID" value="GMH04042.1"/>
    <property type="molecule type" value="Genomic_DNA"/>
</dbReference>
<feature type="region of interest" description="Disordered" evidence="1">
    <location>
        <begin position="227"/>
        <end position="250"/>
    </location>
</feature>
<dbReference type="InterPro" id="IPR039620">
    <property type="entry name" value="BKI1/MAKR1/3/4"/>
</dbReference>
<organism evidence="2 3">
    <name type="scientific">Nepenthes gracilis</name>
    <name type="common">Slender pitcher plant</name>
    <dbReference type="NCBI Taxonomy" id="150966"/>
    <lineage>
        <taxon>Eukaryota</taxon>
        <taxon>Viridiplantae</taxon>
        <taxon>Streptophyta</taxon>
        <taxon>Embryophyta</taxon>
        <taxon>Tracheophyta</taxon>
        <taxon>Spermatophyta</taxon>
        <taxon>Magnoliopsida</taxon>
        <taxon>eudicotyledons</taxon>
        <taxon>Gunneridae</taxon>
        <taxon>Pentapetalae</taxon>
        <taxon>Caryophyllales</taxon>
        <taxon>Nepenthaceae</taxon>
        <taxon>Nepenthes</taxon>
    </lineage>
</organism>
<protein>
    <recommendedName>
        <fullName evidence="4">BRI1 kinase inhibitor 1-like</fullName>
    </recommendedName>
</protein>
<evidence type="ECO:0000256" key="1">
    <source>
        <dbReference type="SAM" id="MobiDB-lite"/>
    </source>
</evidence>
<evidence type="ECO:0008006" key="4">
    <source>
        <dbReference type="Google" id="ProtNLM"/>
    </source>
</evidence>
<accession>A0AAD3S403</accession>
<sequence>MEIQAEEKKNMNPAYQQAAAATFMASTHSVSSSPSHEFSFTDSLYTSTTLSGKTKAHQPPFAIDLSPADDIFFHGHLLPLHLLPDLSTLPRSSINSIDNFTVPITELLGEEEEEEKPNISNSSNGESNSCNDNNQHNRSNNKGRSKNKSFSLLDPKRWRSNASEAKVGEASENQKRKLKFDFPHFLKRYIRMVRAPLMFFRGRKEDIEVHRQVYSFSENLCRGDPRDLRRRRGESSAPASMWTSPGNSGRLLAKAGLPSPTVDSTMEELQAAIQAAIAHCKKSIAPEEKLKS</sequence>
<comment type="caution">
    <text evidence="2">The sequence shown here is derived from an EMBL/GenBank/DDBJ whole genome shotgun (WGS) entry which is preliminary data.</text>
</comment>
<dbReference type="PANTHER" id="PTHR33312">
    <property type="entry name" value="MEMBRANE-ASSOCIATED KINASE REGULATOR 4-RELATED"/>
    <property type="match status" value="1"/>
</dbReference>
<dbReference type="GO" id="GO:0019210">
    <property type="term" value="F:kinase inhibitor activity"/>
    <property type="evidence" value="ECO:0007669"/>
    <property type="project" value="InterPro"/>
</dbReference>
<dbReference type="PANTHER" id="PTHR33312:SF19">
    <property type="entry name" value="BRI1 KINASE INHIBITOR 1"/>
    <property type="match status" value="1"/>
</dbReference>
<feature type="compositionally biased region" description="Polar residues" evidence="1">
    <location>
        <begin position="237"/>
        <end position="247"/>
    </location>
</feature>
<feature type="region of interest" description="Disordered" evidence="1">
    <location>
        <begin position="108"/>
        <end position="155"/>
    </location>
</feature>
<proteinExistence type="predicted"/>
<gene>
    <name evidence="2" type="ORF">Nepgr_005881</name>
</gene>
<dbReference type="Proteomes" id="UP001279734">
    <property type="component" value="Unassembled WGS sequence"/>
</dbReference>
<dbReference type="AlphaFoldDB" id="A0AAD3S403"/>
<keyword evidence="3" id="KW-1185">Reference proteome</keyword>
<name>A0AAD3S403_NEPGR</name>
<dbReference type="GO" id="GO:0005886">
    <property type="term" value="C:plasma membrane"/>
    <property type="evidence" value="ECO:0007669"/>
    <property type="project" value="InterPro"/>
</dbReference>